<dbReference type="OrthoDB" id="8923991at2759"/>
<sequence length="152" mass="16773">MQHFINMQEEQETAPSTNQPVRWMKRDNDRNIIHGRPRSSRKQTAAHSHSQSQKTSGAHARASETSSEVTFFPSDTAGVFPSRATALPAIASHNLFVERVLTQCVCLVPMEMPKNICSCPPGLLNVNTGKSVAVVTMNGRYDLSLSEMKCES</sequence>
<gene>
    <name evidence="2" type="ORF">MATL_G00097580</name>
</gene>
<comment type="caution">
    <text evidence="2">The sequence shown here is derived from an EMBL/GenBank/DDBJ whole genome shotgun (WGS) entry which is preliminary data.</text>
</comment>
<name>A0A9D3T6L6_MEGAT</name>
<organism evidence="2 3">
    <name type="scientific">Megalops atlanticus</name>
    <name type="common">Tarpon</name>
    <name type="synonym">Clupea gigantea</name>
    <dbReference type="NCBI Taxonomy" id="7932"/>
    <lineage>
        <taxon>Eukaryota</taxon>
        <taxon>Metazoa</taxon>
        <taxon>Chordata</taxon>
        <taxon>Craniata</taxon>
        <taxon>Vertebrata</taxon>
        <taxon>Euteleostomi</taxon>
        <taxon>Actinopterygii</taxon>
        <taxon>Neopterygii</taxon>
        <taxon>Teleostei</taxon>
        <taxon>Elopiformes</taxon>
        <taxon>Megalopidae</taxon>
        <taxon>Megalops</taxon>
    </lineage>
</organism>
<accession>A0A9D3T6L6</accession>
<reference evidence="2" key="1">
    <citation type="submission" date="2021-01" db="EMBL/GenBank/DDBJ databases">
        <authorList>
            <person name="Zahm M."/>
            <person name="Roques C."/>
            <person name="Cabau C."/>
            <person name="Klopp C."/>
            <person name="Donnadieu C."/>
            <person name="Jouanno E."/>
            <person name="Lampietro C."/>
            <person name="Louis A."/>
            <person name="Herpin A."/>
            <person name="Echchiki A."/>
            <person name="Berthelot C."/>
            <person name="Parey E."/>
            <person name="Roest-Crollius H."/>
            <person name="Braasch I."/>
            <person name="Postlethwait J."/>
            <person name="Bobe J."/>
            <person name="Montfort J."/>
            <person name="Bouchez O."/>
            <person name="Begum T."/>
            <person name="Mejri S."/>
            <person name="Adams A."/>
            <person name="Chen W.-J."/>
            <person name="Guiguen Y."/>
        </authorList>
    </citation>
    <scope>NUCLEOTIDE SEQUENCE</scope>
    <source>
        <strain evidence="2">YG-15Mar2019-1</strain>
        <tissue evidence="2">Brain</tissue>
    </source>
</reference>
<evidence type="ECO:0000313" key="3">
    <source>
        <dbReference type="Proteomes" id="UP001046870"/>
    </source>
</evidence>
<dbReference type="EMBL" id="JAFDVH010000007">
    <property type="protein sequence ID" value="KAG7473602.1"/>
    <property type="molecule type" value="Genomic_DNA"/>
</dbReference>
<feature type="compositionally biased region" description="Polar residues" evidence="1">
    <location>
        <begin position="42"/>
        <end position="56"/>
    </location>
</feature>
<feature type="region of interest" description="Disordered" evidence="1">
    <location>
        <begin position="1"/>
        <end position="68"/>
    </location>
</feature>
<keyword evidence="3" id="KW-1185">Reference proteome</keyword>
<dbReference type="Proteomes" id="UP001046870">
    <property type="component" value="Chromosome 7"/>
</dbReference>
<dbReference type="AlphaFoldDB" id="A0A9D3T6L6"/>
<proteinExistence type="predicted"/>
<evidence type="ECO:0000313" key="2">
    <source>
        <dbReference type="EMBL" id="KAG7473602.1"/>
    </source>
</evidence>
<protein>
    <submittedName>
        <fullName evidence="2">Uncharacterized protein</fullName>
    </submittedName>
</protein>
<evidence type="ECO:0000256" key="1">
    <source>
        <dbReference type="SAM" id="MobiDB-lite"/>
    </source>
</evidence>